<keyword evidence="8" id="KW-1185">Reference proteome</keyword>
<dbReference type="InterPro" id="IPR000641">
    <property type="entry name" value="CbxX/CfxQ"/>
</dbReference>
<dbReference type="InterPro" id="IPR041677">
    <property type="entry name" value="DNA2/NAM7_AAA_11"/>
</dbReference>
<dbReference type="GO" id="GO:0016887">
    <property type="term" value="F:ATP hydrolysis activity"/>
    <property type="evidence" value="ECO:0007669"/>
    <property type="project" value="InterPro"/>
</dbReference>
<feature type="domain" description="AAA+ ATPase" evidence="6">
    <location>
        <begin position="1911"/>
        <end position="2048"/>
    </location>
</feature>
<feature type="domain" description="AAA+ ATPase" evidence="6">
    <location>
        <begin position="1628"/>
        <end position="1794"/>
    </location>
</feature>
<comment type="caution">
    <text evidence="7">The sequence shown here is derived from an EMBL/GenBank/DDBJ whole genome shotgun (WGS) entry which is preliminary data.</text>
</comment>
<dbReference type="InterPro" id="IPR003959">
    <property type="entry name" value="ATPase_AAA_core"/>
</dbReference>
<feature type="region of interest" description="Disordered" evidence="5">
    <location>
        <begin position="1202"/>
        <end position="1304"/>
    </location>
</feature>
<feature type="region of interest" description="Disordered" evidence="5">
    <location>
        <begin position="2149"/>
        <end position="2204"/>
    </location>
</feature>
<keyword evidence="2" id="KW-0547">Nucleotide-binding</keyword>
<protein>
    <submittedName>
        <fullName evidence="7">P-loop containing nucleoside triphosphate hydrolase protein</fullName>
    </submittedName>
</protein>
<dbReference type="SUPFAM" id="SSF52540">
    <property type="entry name" value="P-loop containing nucleoside triphosphate hydrolases"/>
    <property type="match status" value="4"/>
</dbReference>
<feature type="compositionally biased region" description="Pro residues" evidence="5">
    <location>
        <begin position="1225"/>
        <end position="1240"/>
    </location>
</feature>
<gene>
    <name evidence="7" type="ORF">PsYK624_162810</name>
</gene>
<dbReference type="FunFam" id="1.10.8.60:FF:000159">
    <property type="entry name" value="p-loop containing nucleoside triphosphate hydrolase protein"/>
    <property type="match status" value="1"/>
</dbReference>
<dbReference type="GO" id="GO:0005524">
    <property type="term" value="F:ATP binding"/>
    <property type="evidence" value="ECO:0007669"/>
    <property type="project" value="UniProtKB-KW"/>
</dbReference>
<dbReference type="InterPro" id="IPR047187">
    <property type="entry name" value="SF1_C_Upf1"/>
</dbReference>
<dbReference type="GO" id="GO:0004386">
    <property type="term" value="F:helicase activity"/>
    <property type="evidence" value="ECO:0007669"/>
    <property type="project" value="InterPro"/>
</dbReference>
<name>A0A9P3LLQ9_9APHY</name>
<sequence>MDPRVARLSKVFNAIIRGEQSITRYNATQFLEAVCAQPEPVACVDKLISSKAGLASLQAAIFTNISPSFMNSHTTNLILYIRAPALKDVGGGLYIEQIIKKLVEPAVFWRAFSQAFLAGQLQENGQQAFAWLLLQLVSLPSTDAAPYRDLAHDEDIAQKLVDSSSAEVRSLGHKLKHIIQTVGSANANTENTPGGRHDNDHVDFRQISVMPSADETMSKEPAFLRTAAEVDATPTEQRFPTHLDNQFRLYREDMLHELREELQIALGQRKGRHRGLVLDGLQLVDMYGVASQGRGRNDAWGLVLRMPPDTDLWFFQRDKPKDRKKYLEKDRKLLRDGSMAALVIDGTVVAFPSMRRDEDRLAKTPPEFVLLLNDKRSAVEALCRFLRTQNAKLIQIDTAVFSYEPVLTALQEISAMPLAPELVEWEKGKTFESPPTTNTLESIIAAISRDPKQDLKDLLKLPKSIILDDAQAEALLVCLKNRVAIIQGPPGTGKSFIGALAAKILHDLTDMKILTCCYTNHALDQFLEDLLDIDIPADNMVRLGGKSTTRTEPLSLYNQRQKATRGRNDWAQIDQLKVNAADSLSKLETAFQACMALRVSPKELMDYLEFSEPEFFHAFTVPQAADGMQRVGKRGKTVGPSYLLDQWTRGFDAGVLRHAQNVKETPDVWRMPVPGRRARLAQWQDAIIREHVEQLCELGAAFNECQAKLTRKFAEGNLMTLLTKRIIGCTTTGAAMNKRELREALPETLIVEEAGEILESHVLTALGEETRRLILIGDHKQLRPKVDNYTLTVEKGNGFDLNRSLFERLVLRGYPHATLIKQHRMRPEISSYVRRLTYPGLVDAPGTQNRPNLRGITDNIVFITHDKPEDNHTEIADRRDEGGTSSKQNTFEVEMILKILRYLAQNGYGTDHVVILTPYLGQLHRLRDALQKGAIADPVLNDLDSWDLVRAGLMSAGAAKFAKKSVRLATIDNYQGEESDIVLVSLTRSNASHDIGFMFSPERLNVLLSRARNALIMIGNAETFSGARKGGELWTSLFTMMKADGHIHDGLPVRCERHPTKTAVLKNPQQFEEYCPDGGCQEKCTAMLVCGIHQCPSKCHQLYDHSKMTCEAVLDYTCPNGHKRTYRCHQPPPSTCAKCEKAAESAAKKKQKEFEKQQARDAELREHAKRIAKLDEEIEAEQDAQKEHELARDRANAILQKQKDLADAKARTAKKAAAAQNQPQSAPPPPQNAPPPPPRSAPSATPAAAPDSSAAPSQYAPADPSSQDADRTRRPSTPPLSTYDDTPPPLPPSKSEQEWQRQKDIEGADNASIDAIMAMTGLEKVKEQVLKIKAKIDTTKRQGTSVKEERFNVVLQGNPGTGKTTIARHYAKFLASVDILPNDKFIETTGARLANDGVPGAKKQVEDMLKEGGGTIFIDEAYQLTGEHNFSGGQVLDFLLAEMENNVGKIVFILAGYNKQMEKFFEHNPGLTSRVPYSLQFADYEDPELHLMLDKLIQKRYGGRMKAEGGMYGLYMRVAVRRLGRRRGKDGFGNARELHNMLAVVSERQATRLAEERKAGNIPDDFVLTKDDIIGPDPSKAVLKSTAWTKLHKLIGLPEVKRSIQNLFDLIAENYKRELKEKQPIQMSLNRVFLGNPGTGKTTVAKLYGRVLADLGLLSNGEVVLKNPADFIGSVLGESEKNTKAVLAATVGKVLVIDEAYSLYGGGGSSGGSSSDPYKTAVIDAIVAEVQNVPGEDRCVLMCGYEPQMREMFQNVNPGLSRRFAIEDAFRFDDFTDAELRAILDLKLKEQDLDATEEAKTVAIDVLSRARNRPNFGNGGEVENMLGKAKNNYQSRQSKLPTSQRSFDVLFEPIDFDPNFSRADNSDVNLEKLFEDVVGCEKIVEKLREYQNIARVTKQRGQDPREARHLIPTNFVFKGPPGTGKTTTARKMGQVYYDMGFLSSTEVIECSASDLVGQYVGQTGPKTKQVFDRALGKVLFIDEAYRLSEGPFAKEAMDELVGILTQEAFIGKLIVIIAGYDKEMNQLLAVNPGLASRFPEEVYFENMSPQHCLEILRKDLVKNDIECAALEATSSNEYRQMMDLIAQLSALDSWGNARDMKTLAKQMVRIAFKRVTGIQKGARLPLSGPDAVTCIAEMLVARVARATNLPPTSTGHTLPTQIRDPPTPHAPNISTAQATRTAAAEPEPAQEQNEAPPSDAGRDAGVTDAVWKQLEADKRAALEAERRREEELRALEQAAEDARRAEEAQKALEEQLARRAREAAADVELKRALEAQRLKLLAAAAERERRAKELEARRQKEIEEKRKDQAAQQKLRQMGVCSAGYRWIKQAGGYRCEAGGHWVSNSQLGM</sequence>
<dbReference type="Proteomes" id="UP000703269">
    <property type="component" value="Unassembled WGS sequence"/>
</dbReference>
<feature type="compositionally biased region" description="Polar residues" evidence="5">
    <location>
        <begin position="2149"/>
        <end position="2160"/>
    </location>
</feature>
<dbReference type="Gene3D" id="3.40.50.300">
    <property type="entry name" value="P-loop containing nucleotide triphosphate hydrolases"/>
    <property type="match status" value="5"/>
</dbReference>
<dbReference type="PANTHER" id="PTHR43392">
    <property type="entry name" value="AAA-TYPE ATPASE FAMILY PROTEIN / ANKYRIN REPEAT FAMILY PROTEIN"/>
    <property type="match status" value="1"/>
</dbReference>
<dbReference type="CDD" id="cd17936">
    <property type="entry name" value="EEXXEc_NFX1"/>
    <property type="match status" value="1"/>
</dbReference>
<dbReference type="CDD" id="cd00009">
    <property type="entry name" value="AAA"/>
    <property type="match status" value="2"/>
</dbReference>
<reference evidence="7 8" key="1">
    <citation type="submission" date="2021-08" db="EMBL/GenBank/DDBJ databases">
        <title>Draft Genome Sequence of Phanerochaete sordida strain YK-624.</title>
        <authorList>
            <person name="Mori T."/>
            <person name="Dohra H."/>
            <person name="Suzuki T."/>
            <person name="Kawagishi H."/>
            <person name="Hirai H."/>
        </authorList>
    </citation>
    <scope>NUCLEOTIDE SEQUENCE [LARGE SCALE GENOMIC DNA]</scope>
    <source>
        <strain evidence="7 8">YK-624</strain>
    </source>
</reference>
<proteinExistence type="inferred from homology"/>
<dbReference type="Pfam" id="PF17866">
    <property type="entry name" value="AAA_lid_6"/>
    <property type="match status" value="2"/>
</dbReference>
<dbReference type="SMART" id="SM00382">
    <property type="entry name" value="AAA"/>
    <property type="match status" value="4"/>
</dbReference>
<evidence type="ECO:0000256" key="2">
    <source>
        <dbReference type="ARBA" id="ARBA00022741"/>
    </source>
</evidence>
<dbReference type="FunFam" id="3.40.50.300:FF:001660">
    <property type="entry name" value="NF-X1 finger and helicase protein, putative"/>
    <property type="match status" value="1"/>
</dbReference>
<dbReference type="Pfam" id="PF13086">
    <property type="entry name" value="AAA_11"/>
    <property type="match status" value="1"/>
</dbReference>
<dbReference type="OrthoDB" id="2423195at2759"/>
<dbReference type="CDD" id="cd06008">
    <property type="entry name" value="NF-X1-zinc-finger"/>
    <property type="match status" value="1"/>
</dbReference>
<accession>A0A9P3LLQ9</accession>
<evidence type="ECO:0000313" key="8">
    <source>
        <dbReference type="Proteomes" id="UP000703269"/>
    </source>
</evidence>
<feature type="domain" description="AAA+ ATPase" evidence="6">
    <location>
        <begin position="1349"/>
        <end position="1485"/>
    </location>
</feature>
<feature type="compositionally biased region" description="Basic and acidic residues" evidence="5">
    <location>
        <begin position="1295"/>
        <end position="1304"/>
    </location>
</feature>
<feature type="compositionally biased region" description="Low complexity" evidence="5">
    <location>
        <begin position="1215"/>
        <end position="1224"/>
    </location>
</feature>
<feature type="coiled-coil region" evidence="4">
    <location>
        <begin position="2218"/>
        <end position="2311"/>
    </location>
</feature>
<keyword evidence="7" id="KW-0378">Hydrolase</keyword>
<evidence type="ECO:0000313" key="7">
    <source>
        <dbReference type="EMBL" id="GJF00004.1"/>
    </source>
</evidence>
<dbReference type="InterPro" id="IPR050773">
    <property type="entry name" value="CbxX/CfxQ_RuBisCO_ESX"/>
</dbReference>
<feature type="compositionally biased region" description="Low complexity" evidence="5">
    <location>
        <begin position="1241"/>
        <end position="1267"/>
    </location>
</feature>
<keyword evidence="3" id="KW-0067">ATP-binding</keyword>
<dbReference type="EMBL" id="BPQB01000129">
    <property type="protein sequence ID" value="GJF00004.1"/>
    <property type="molecule type" value="Genomic_DNA"/>
</dbReference>
<evidence type="ECO:0000256" key="4">
    <source>
        <dbReference type="SAM" id="Coils"/>
    </source>
</evidence>
<dbReference type="Gene3D" id="1.10.8.60">
    <property type="match status" value="2"/>
</dbReference>
<dbReference type="InterPro" id="IPR041679">
    <property type="entry name" value="DNA2/NAM7-like_C"/>
</dbReference>
<dbReference type="InterPro" id="IPR003593">
    <property type="entry name" value="AAA+_ATPase"/>
</dbReference>
<dbReference type="CDD" id="cd18808">
    <property type="entry name" value="SF1_C_Upf1"/>
    <property type="match status" value="1"/>
</dbReference>
<comment type="similarity">
    <text evidence="1">Belongs to the CbxX/CfxQ family.</text>
</comment>
<evidence type="ECO:0000256" key="5">
    <source>
        <dbReference type="SAM" id="MobiDB-lite"/>
    </source>
</evidence>
<evidence type="ECO:0000256" key="3">
    <source>
        <dbReference type="ARBA" id="ARBA00022840"/>
    </source>
</evidence>
<dbReference type="FunFam" id="1.10.8.60:FF:000160">
    <property type="entry name" value="WGS project CABT00000000 data, contig 2.55"/>
    <property type="match status" value="1"/>
</dbReference>
<dbReference type="FunFam" id="3.40.50.300:FF:000216">
    <property type="entry name" value="Type VII secretion ATPase EccA"/>
    <property type="match status" value="3"/>
</dbReference>
<evidence type="ECO:0000256" key="1">
    <source>
        <dbReference type="ARBA" id="ARBA00010378"/>
    </source>
</evidence>
<dbReference type="PANTHER" id="PTHR43392:SF2">
    <property type="entry name" value="AAA-TYPE ATPASE FAMILY PROTEIN _ ANKYRIN REPEAT FAMILY PROTEIN"/>
    <property type="match status" value="1"/>
</dbReference>
<dbReference type="PRINTS" id="PR00819">
    <property type="entry name" value="CBXCFQXSUPER"/>
</dbReference>
<feature type="coiled-coil region" evidence="4">
    <location>
        <begin position="1140"/>
        <end position="1194"/>
    </location>
</feature>
<keyword evidence="4" id="KW-0175">Coiled coil</keyword>
<dbReference type="Pfam" id="PF13087">
    <property type="entry name" value="AAA_12"/>
    <property type="match status" value="1"/>
</dbReference>
<dbReference type="InterPro" id="IPR027417">
    <property type="entry name" value="P-loop_NTPase"/>
</dbReference>
<feature type="domain" description="AAA+ ATPase" evidence="6">
    <location>
        <begin position="480"/>
        <end position="1053"/>
    </location>
</feature>
<dbReference type="Pfam" id="PF00004">
    <property type="entry name" value="AAA"/>
    <property type="match status" value="3"/>
</dbReference>
<feature type="compositionally biased region" description="Low complexity" evidence="5">
    <location>
        <begin position="2175"/>
        <end position="2197"/>
    </location>
</feature>
<organism evidence="7 8">
    <name type="scientific">Phanerochaete sordida</name>
    <dbReference type="NCBI Taxonomy" id="48140"/>
    <lineage>
        <taxon>Eukaryota</taxon>
        <taxon>Fungi</taxon>
        <taxon>Dikarya</taxon>
        <taxon>Basidiomycota</taxon>
        <taxon>Agaricomycotina</taxon>
        <taxon>Agaricomycetes</taxon>
        <taxon>Polyporales</taxon>
        <taxon>Phanerochaetaceae</taxon>
        <taxon>Phanerochaete</taxon>
    </lineage>
</organism>
<dbReference type="InterPro" id="IPR041627">
    <property type="entry name" value="AAA_lid_6"/>
</dbReference>
<evidence type="ECO:0000259" key="6">
    <source>
        <dbReference type="SMART" id="SM00382"/>
    </source>
</evidence>